<evidence type="ECO:0000313" key="2">
    <source>
        <dbReference type="Proteomes" id="UP000001870"/>
    </source>
</evidence>
<proteinExistence type="predicted"/>
<dbReference type="HOGENOM" id="CLU_2662975_0_0_6"/>
<reference evidence="1 2" key="1">
    <citation type="journal article" date="2008" name="ISME J.">
        <title>Comparative genomics of two ecotypes of the marine planktonic copiotroph Alteromonas macleodii suggests alternative lifestyles associated with different kinds of particulate organic matter.</title>
        <authorList>
            <person name="Ivars-Martinez E."/>
            <person name="Martin-Cuadrado A.B."/>
            <person name="D'Auria G."/>
            <person name="Mira A."/>
            <person name="Ferriera S."/>
            <person name="Johnson J."/>
            <person name="Friedman R."/>
            <person name="Rodriguez-Valera F."/>
        </authorList>
    </citation>
    <scope>NUCLEOTIDE SEQUENCE [LARGE SCALE GENOMIC DNA]</scope>
    <source>
        <strain evidence="2">DSM 17117 / CIP 110805 / LMG 28347 / Deep ecotype</strain>
    </source>
</reference>
<sequence>MDDLEPLIILYEEHELCRKSNVLQYLMRSNGIEYLKITVGNNWVSKNQRKYKLPTMFMGKVHFGSLQQFKDFLNR</sequence>
<name>F2G5Z1_ALTMD</name>
<keyword evidence="2" id="KW-1185">Reference proteome</keyword>
<organism evidence="1 2">
    <name type="scientific">Alteromonas mediterranea (strain DSM 17117 / CIP 110805 / LMG 28347 / Deep ecotype)</name>
    <dbReference type="NCBI Taxonomy" id="1774373"/>
    <lineage>
        <taxon>Bacteria</taxon>
        <taxon>Pseudomonadati</taxon>
        <taxon>Pseudomonadota</taxon>
        <taxon>Gammaproteobacteria</taxon>
        <taxon>Alteromonadales</taxon>
        <taxon>Alteromonadaceae</taxon>
        <taxon>Alteromonas/Salinimonas group</taxon>
        <taxon>Alteromonas</taxon>
    </lineage>
</organism>
<dbReference type="AlphaFoldDB" id="F2G5Z1"/>
<accession>F2G5Z1</accession>
<dbReference type="Proteomes" id="UP000001870">
    <property type="component" value="Chromosome"/>
</dbReference>
<gene>
    <name evidence="1" type="ordered locus">MADE_1011865</name>
</gene>
<reference evidence="1 2" key="2">
    <citation type="journal article" date="2015" name="Antonie Van Leeuwenhoek">
        <title>Ecophysiological diversity of a novel member of the genus Alteromonas, and description of Alteromonas mediterranea sp. nov.</title>
        <authorList>
            <person name="Ivanova E.P."/>
            <person name="Lopez-Perez M."/>
            <person name="Zabalos M."/>
            <person name="Nguyen S.H."/>
            <person name="Webb H.K."/>
            <person name="Ryan J."/>
            <person name="Lagutin K."/>
            <person name="Vyssotski M."/>
            <person name="Crawford R.J."/>
            <person name="Rodriguez-Valera F."/>
        </authorList>
    </citation>
    <scope>NUCLEOTIDE SEQUENCE [LARGE SCALE GENOMIC DNA]</scope>
    <source>
        <strain evidence="2">DSM 17117 / CIP 110805 / LMG 28347 / Deep ecotype</strain>
    </source>
</reference>
<dbReference type="KEGG" id="amc:MADE_1011865"/>
<evidence type="ECO:0000313" key="1">
    <source>
        <dbReference type="EMBL" id="AEA98509.1"/>
    </source>
</evidence>
<dbReference type="EMBL" id="CP001103">
    <property type="protein sequence ID" value="AEA98509.1"/>
    <property type="molecule type" value="Genomic_DNA"/>
</dbReference>
<evidence type="ECO:0008006" key="3">
    <source>
        <dbReference type="Google" id="ProtNLM"/>
    </source>
</evidence>
<protein>
    <recommendedName>
        <fullName evidence="3">Glutaredoxin domain-containing protein</fullName>
    </recommendedName>
</protein>